<sequence>MRPRSSPHRPALLEEHTFGFTVSSQSPSGPERRFYACQLSEPTGISKQPVTGGSPALLRRIYTLPAPCLSALLLITVAHRSQTQQKVLLIHSFPTLLQATCKGKVVLIWGGMRKHISTIGMECATFPKTGCPLLVGLHTQMASLYTRTDRWTEEVIKCLTEFLLD</sequence>
<accession>A0A974C572</accession>
<evidence type="ECO:0000313" key="1">
    <source>
        <dbReference type="EMBL" id="OCT66758.1"/>
    </source>
</evidence>
<dbReference type="AlphaFoldDB" id="A0A974C572"/>
<dbReference type="Proteomes" id="UP000694892">
    <property type="component" value="Chromosome 8S"/>
</dbReference>
<protein>
    <submittedName>
        <fullName evidence="1">Uncharacterized protein</fullName>
    </submittedName>
</protein>
<reference evidence="2" key="1">
    <citation type="journal article" date="2016" name="Nature">
        <title>Genome evolution in the allotetraploid frog Xenopus laevis.</title>
        <authorList>
            <person name="Session A.M."/>
            <person name="Uno Y."/>
            <person name="Kwon T."/>
            <person name="Chapman J.A."/>
            <person name="Toyoda A."/>
            <person name="Takahashi S."/>
            <person name="Fukui A."/>
            <person name="Hikosaka A."/>
            <person name="Suzuki A."/>
            <person name="Kondo M."/>
            <person name="van Heeringen S.J."/>
            <person name="Quigley I."/>
            <person name="Heinz S."/>
            <person name="Ogino H."/>
            <person name="Ochi H."/>
            <person name="Hellsten U."/>
            <person name="Lyons J.B."/>
            <person name="Simakov O."/>
            <person name="Putnam N."/>
            <person name="Stites J."/>
            <person name="Kuroki Y."/>
            <person name="Tanaka T."/>
            <person name="Michiue T."/>
            <person name="Watanabe M."/>
            <person name="Bogdanovic O."/>
            <person name="Lister R."/>
            <person name="Georgiou G."/>
            <person name="Paranjpe S.S."/>
            <person name="van Kruijsbergen I."/>
            <person name="Shu S."/>
            <person name="Carlson J."/>
            <person name="Kinoshita T."/>
            <person name="Ohta Y."/>
            <person name="Mawaribuchi S."/>
            <person name="Jenkins J."/>
            <person name="Grimwood J."/>
            <person name="Schmutz J."/>
            <person name="Mitros T."/>
            <person name="Mozaffari S.V."/>
            <person name="Suzuki Y."/>
            <person name="Haramoto Y."/>
            <person name="Yamamoto T.S."/>
            <person name="Takagi C."/>
            <person name="Heald R."/>
            <person name="Miller K."/>
            <person name="Haudenschild C."/>
            <person name="Kitzman J."/>
            <person name="Nakayama T."/>
            <person name="Izutsu Y."/>
            <person name="Robert J."/>
            <person name="Fortriede J."/>
            <person name="Burns K."/>
            <person name="Lotay V."/>
            <person name="Karimi K."/>
            <person name="Yasuoka Y."/>
            <person name="Dichmann D.S."/>
            <person name="Flajnik M.F."/>
            <person name="Houston D.W."/>
            <person name="Shendure J."/>
            <person name="DuPasquier L."/>
            <person name="Vize P.D."/>
            <person name="Zorn A.M."/>
            <person name="Ito M."/>
            <person name="Marcotte E.M."/>
            <person name="Wallingford J.B."/>
            <person name="Ito Y."/>
            <person name="Asashima M."/>
            <person name="Ueno N."/>
            <person name="Matsuda Y."/>
            <person name="Veenstra G.J."/>
            <person name="Fujiyama A."/>
            <person name="Harland R.M."/>
            <person name="Taira M."/>
            <person name="Rokhsar D.S."/>
        </authorList>
    </citation>
    <scope>NUCLEOTIDE SEQUENCE [LARGE SCALE GENOMIC DNA]</scope>
    <source>
        <strain evidence="2">J</strain>
    </source>
</reference>
<organism evidence="1 2">
    <name type="scientific">Xenopus laevis</name>
    <name type="common">African clawed frog</name>
    <dbReference type="NCBI Taxonomy" id="8355"/>
    <lineage>
        <taxon>Eukaryota</taxon>
        <taxon>Metazoa</taxon>
        <taxon>Chordata</taxon>
        <taxon>Craniata</taxon>
        <taxon>Vertebrata</taxon>
        <taxon>Euteleostomi</taxon>
        <taxon>Amphibia</taxon>
        <taxon>Batrachia</taxon>
        <taxon>Anura</taxon>
        <taxon>Pipoidea</taxon>
        <taxon>Pipidae</taxon>
        <taxon>Xenopodinae</taxon>
        <taxon>Xenopus</taxon>
        <taxon>Xenopus</taxon>
    </lineage>
</organism>
<dbReference type="EMBL" id="CM004481">
    <property type="protein sequence ID" value="OCT66758.1"/>
    <property type="molecule type" value="Genomic_DNA"/>
</dbReference>
<evidence type="ECO:0000313" key="2">
    <source>
        <dbReference type="Proteomes" id="UP000694892"/>
    </source>
</evidence>
<name>A0A974C572_XENLA</name>
<proteinExistence type="predicted"/>
<gene>
    <name evidence="1" type="ORF">XELAEV_18043009mg</name>
</gene>